<evidence type="ECO:0000313" key="2">
    <source>
        <dbReference type="Proteomes" id="UP000324222"/>
    </source>
</evidence>
<reference evidence="1 2" key="1">
    <citation type="submission" date="2019-05" db="EMBL/GenBank/DDBJ databases">
        <title>Another draft genome of Portunus trituberculatus and its Hox gene families provides insights of decapod evolution.</title>
        <authorList>
            <person name="Jeong J.-H."/>
            <person name="Song I."/>
            <person name="Kim S."/>
            <person name="Choi T."/>
            <person name="Kim D."/>
            <person name="Ryu S."/>
            <person name="Kim W."/>
        </authorList>
    </citation>
    <scope>NUCLEOTIDE SEQUENCE [LARGE SCALE GENOMIC DNA]</scope>
    <source>
        <tissue evidence="1">Muscle</tissue>
    </source>
</reference>
<proteinExistence type="predicted"/>
<dbReference type="EMBL" id="VSRR010063469">
    <property type="protein sequence ID" value="MPC83776.1"/>
    <property type="molecule type" value="Genomic_DNA"/>
</dbReference>
<evidence type="ECO:0000313" key="1">
    <source>
        <dbReference type="EMBL" id="MPC83776.1"/>
    </source>
</evidence>
<gene>
    <name evidence="1" type="ORF">E2C01_078492</name>
</gene>
<name>A0A5B7IQB5_PORTR</name>
<accession>A0A5B7IQB5</accession>
<keyword evidence="2" id="KW-1185">Reference proteome</keyword>
<organism evidence="1 2">
    <name type="scientific">Portunus trituberculatus</name>
    <name type="common">Swimming crab</name>
    <name type="synonym">Neptunus trituberculatus</name>
    <dbReference type="NCBI Taxonomy" id="210409"/>
    <lineage>
        <taxon>Eukaryota</taxon>
        <taxon>Metazoa</taxon>
        <taxon>Ecdysozoa</taxon>
        <taxon>Arthropoda</taxon>
        <taxon>Crustacea</taxon>
        <taxon>Multicrustacea</taxon>
        <taxon>Malacostraca</taxon>
        <taxon>Eumalacostraca</taxon>
        <taxon>Eucarida</taxon>
        <taxon>Decapoda</taxon>
        <taxon>Pleocyemata</taxon>
        <taxon>Brachyura</taxon>
        <taxon>Eubrachyura</taxon>
        <taxon>Portunoidea</taxon>
        <taxon>Portunidae</taxon>
        <taxon>Portuninae</taxon>
        <taxon>Portunus</taxon>
    </lineage>
</organism>
<comment type="caution">
    <text evidence="1">The sequence shown here is derived from an EMBL/GenBank/DDBJ whole genome shotgun (WGS) entry which is preliminary data.</text>
</comment>
<dbReference type="Proteomes" id="UP000324222">
    <property type="component" value="Unassembled WGS sequence"/>
</dbReference>
<dbReference type="AlphaFoldDB" id="A0A5B7IQB5"/>
<protein>
    <submittedName>
        <fullName evidence="1">Uncharacterized protein</fullName>
    </submittedName>
</protein>
<sequence>MVPAAANTVAGPGKSAHACTPRVVESLALASGAWRSGGKDVYWRYGCVQLGRISSLCGVLLVVVLL</sequence>